<sequence length="446" mass="50112">MMKYLLKQATLINEGISEVKDVLIEKERIQKIGQSIQAEGAIEINCEGKYLVPGSIDDQVHFREPGLTHKADIQSESQAAIAGGITSFMEMPNTVPNALTQDLLEEKYQIAAQSSAANYSFFMGASNDNIEEVLRTDPRNVCGVKVFMGSSTGNMLVDEPSTLNKIFSEVPMLIATHCEDEQTIRKNMQQAREQYGEDVPIHLHPEIRSEEACYLSSSLAVSLAKKHNARLHVLHISTEKELSLFENKTPLNKKRITAEACVHHLWFSNEDYSEKETLIKWNPAVKKPSDREALWKAVLDNRIDVIATDHAPHTLEEKQQSYFKAPSGGPLVQHALLALLEKSIQGVISKEKVIEKTAHAPAQLFGIEDRGFIREGYFADLVIIDPQQTTTVNKDNILYKCGWSPFEGVQFNHSIEKTFVNGILAYDKGEIVHVKNGKRLTFNRRD</sequence>
<comment type="cofactor">
    <cofactor evidence="1">
        <name>Zn(2+)</name>
        <dbReference type="ChEBI" id="CHEBI:29105"/>
    </cofactor>
</comment>
<dbReference type="CDD" id="cd01318">
    <property type="entry name" value="DHOase_IIb"/>
    <property type="match status" value="1"/>
</dbReference>
<dbReference type="SUPFAM" id="SSF51338">
    <property type="entry name" value="Composite domain of metallo-dependent hydrolases"/>
    <property type="match status" value="1"/>
</dbReference>
<comment type="caution">
    <text evidence="7">The sequence shown here is derived from an EMBL/GenBank/DDBJ whole genome shotgun (WGS) entry which is preliminary data.</text>
</comment>
<dbReference type="Gene3D" id="3.20.20.140">
    <property type="entry name" value="Metal-dependent hydrolases"/>
    <property type="match status" value="1"/>
</dbReference>
<dbReference type="EMBL" id="PJNI01000016">
    <property type="protein sequence ID" value="PKR79952.1"/>
    <property type="molecule type" value="Genomic_DNA"/>
</dbReference>
<name>A0A2I0R031_9FLAO</name>
<dbReference type="GO" id="GO:0005737">
    <property type="term" value="C:cytoplasm"/>
    <property type="evidence" value="ECO:0007669"/>
    <property type="project" value="TreeGrafter"/>
</dbReference>
<dbReference type="PROSITE" id="PS00483">
    <property type="entry name" value="DIHYDROOROTASE_2"/>
    <property type="match status" value="1"/>
</dbReference>
<dbReference type="SUPFAM" id="SSF51556">
    <property type="entry name" value="Metallo-dependent hydrolases"/>
    <property type="match status" value="1"/>
</dbReference>
<gene>
    <name evidence="7" type="ORF">CW751_12595</name>
</gene>
<dbReference type="InterPro" id="IPR032466">
    <property type="entry name" value="Metal_Hydrolase"/>
</dbReference>
<proteinExistence type="inferred from homology"/>
<dbReference type="PANTHER" id="PTHR43668:SF4">
    <property type="entry name" value="ALLANTOINASE"/>
    <property type="match status" value="1"/>
</dbReference>
<evidence type="ECO:0000256" key="4">
    <source>
        <dbReference type="ARBA" id="ARBA00022723"/>
    </source>
</evidence>
<dbReference type="Gene3D" id="2.30.40.10">
    <property type="entry name" value="Urease, subunit C, domain 1"/>
    <property type="match status" value="1"/>
</dbReference>
<reference evidence="7 8" key="1">
    <citation type="submission" date="2017-12" db="EMBL/GenBank/DDBJ databases">
        <title>The draft genome sequence of Brumimicrobium saltpan LHR20.</title>
        <authorList>
            <person name="Do Z.-J."/>
            <person name="Luo H.-R."/>
        </authorList>
    </citation>
    <scope>NUCLEOTIDE SEQUENCE [LARGE SCALE GENOMIC DNA]</scope>
    <source>
        <strain evidence="7 8">LHR20</strain>
    </source>
</reference>
<accession>A0A2I0R031</accession>
<evidence type="ECO:0000256" key="3">
    <source>
        <dbReference type="ARBA" id="ARBA00010286"/>
    </source>
</evidence>
<dbReference type="GO" id="GO:0006145">
    <property type="term" value="P:purine nucleobase catabolic process"/>
    <property type="evidence" value="ECO:0007669"/>
    <property type="project" value="TreeGrafter"/>
</dbReference>
<dbReference type="OrthoDB" id="9765462at2"/>
<evidence type="ECO:0000313" key="7">
    <source>
        <dbReference type="EMBL" id="PKR79952.1"/>
    </source>
</evidence>
<keyword evidence="5" id="KW-0378">Hydrolase</keyword>
<dbReference type="Proteomes" id="UP000236654">
    <property type="component" value="Unassembled WGS sequence"/>
</dbReference>
<comment type="function">
    <text evidence="2">Catalyzes the reversible cyclization of carbamoyl aspartate to dihydroorotate.</text>
</comment>
<dbReference type="InterPro" id="IPR050138">
    <property type="entry name" value="DHOase/Allantoinase_Hydrolase"/>
</dbReference>
<keyword evidence="4" id="KW-0479">Metal-binding</keyword>
<evidence type="ECO:0000313" key="8">
    <source>
        <dbReference type="Proteomes" id="UP000236654"/>
    </source>
</evidence>
<dbReference type="RefSeq" id="WP_101335422.1">
    <property type="nucleotide sequence ID" value="NZ_PJNI01000016.1"/>
</dbReference>
<dbReference type="Pfam" id="PF01979">
    <property type="entry name" value="Amidohydro_1"/>
    <property type="match status" value="1"/>
</dbReference>
<dbReference type="PANTHER" id="PTHR43668">
    <property type="entry name" value="ALLANTOINASE"/>
    <property type="match status" value="1"/>
</dbReference>
<evidence type="ECO:0000259" key="6">
    <source>
        <dbReference type="Pfam" id="PF01979"/>
    </source>
</evidence>
<dbReference type="NCBIfam" id="NF006688">
    <property type="entry name" value="PRK09236.1"/>
    <property type="match status" value="1"/>
</dbReference>
<evidence type="ECO:0000256" key="2">
    <source>
        <dbReference type="ARBA" id="ARBA00002368"/>
    </source>
</evidence>
<comment type="similarity">
    <text evidence="3">Belongs to the metallo-dependent hydrolases superfamily. DHOase family. Class I DHOase subfamily.</text>
</comment>
<dbReference type="GO" id="GO:0004038">
    <property type="term" value="F:allantoinase activity"/>
    <property type="evidence" value="ECO:0007669"/>
    <property type="project" value="TreeGrafter"/>
</dbReference>
<dbReference type="InterPro" id="IPR011059">
    <property type="entry name" value="Metal-dep_hydrolase_composite"/>
</dbReference>
<keyword evidence="8" id="KW-1185">Reference proteome</keyword>
<feature type="domain" description="Amidohydrolase-related" evidence="6">
    <location>
        <begin position="50"/>
        <end position="422"/>
    </location>
</feature>
<organism evidence="7 8">
    <name type="scientific">Brumimicrobium salinarum</name>
    <dbReference type="NCBI Taxonomy" id="2058658"/>
    <lineage>
        <taxon>Bacteria</taxon>
        <taxon>Pseudomonadati</taxon>
        <taxon>Bacteroidota</taxon>
        <taxon>Flavobacteriia</taxon>
        <taxon>Flavobacteriales</taxon>
        <taxon>Crocinitomicaceae</taxon>
        <taxon>Brumimicrobium</taxon>
    </lineage>
</organism>
<dbReference type="InterPro" id="IPR006680">
    <property type="entry name" value="Amidohydro-rel"/>
</dbReference>
<evidence type="ECO:0000256" key="5">
    <source>
        <dbReference type="ARBA" id="ARBA00022801"/>
    </source>
</evidence>
<dbReference type="NCBIfam" id="TIGR00857">
    <property type="entry name" value="pyrC_multi"/>
    <property type="match status" value="1"/>
</dbReference>
<dbReference type="InterPro" id="IPR002195">
    <property type="entry name" value="Dihydroorotase_CS"/>
</dbReference>
<dbReference type="AlphaFoldDB" id="A0A2I0R031"/>
<protein>
    <submittedName>
        <fullName evidence="7">Dihydroorotase</fullName>
    </submittedName>
</protein>
<dbReference type="GO" id="GO:0046872">
    <property type="term" value="F:metal ion binding"/>
    <property type="evidence" value="ECO:0007669"/>
    <property type="project" value="UniProtKB-KW"/>
</dbReference>
<evidence type="ECO:0000256" key="1">
    <source>
        <dbReference type="ARBA" id="ARBA00001947"/>
    </source>
</evidence>